<dbReference type="PANTHER" id="PTHR43391:SF86">
    <property type="entry name" value="SHORT-CHAIN DEHYDROGENASE_REDUCTASE FAMILY PROTEIN"/>
    <property type="match status" value="1"/>
</dbReference>
<evidence type="ECO:0000256" key="2">
    <source>
        <dbReference type="ARBA" id="ARBA00023002"/>
    </source>
</evidence>
<keyword evidence="2" id="KW-0560">Oxidoreductase</keyword>
<dbReference type="InterPro" id="IPR002347">
    <property type="entry name" value="SDR_fam"/>
</dbReference>
<dbReference type="GO" id="GO:0016491">
    <property type="term" value="F:oxidoreductase activity"/>
    <property type="evidence" value="ECO:0007669"/>
    <property type="project" value="UniProtKB-KW"/>
</dbReference>
<sequence length="294" mass="32615">MEPMQIVLVTGCSFGLGTNIAMKFAGDPRQCYKVWAAVRVKEESELITKLAGDFLNKTLFVCDIDLSSKDSIVSTVNTILKTDGRVDILVNNGVCNYFCPFENLEMAAVRRVMEVNFFGHLRIIHMILPTMKKRRHGRVISIGSMGAVGVNSPFCEFFDASKNALAIFGDNMNGQLRSYNVWFSIVHPGAIRTQRPIDIFVNRNYKDIVRVPCGGDDVTNQLFENYLELLSNSYSSGYAQEPDSVADVVKEVSEKEKPVAMYQTDQNGTALAANTYKDTTGEVTVKHISAVLGL</sequence>
<organism evidence="3 4">
    <name type="scientific">Holothuria leucospilota</name>
    <name type="common">Black long sea cucumber</name>
    <name type="synonym">Mertensiothuria leucospilota</name>
    <dbReference type="NCBI Taxonomy" id="206669"/>
    <lineage>
        <taxon>Eukaryota</taxon>
        <taxon>Metazoa</taxon>
        <taxon>Echinodermata</taxon>
        <taxon>Eleutherozoa</taxon>
        <taxon>Echinozoa</taxon>
        <taxon>Holothuroidea</taxon>
        <taxon>Aspidochirotacea</taxon>
        <taxon>Aspidochirotida</taxon>
        <taxon>Holothuriidae</taxon>
        <taxon>Holothuria</taxon>
    </lineage>
</organism>
<name>A0A9Q1HA00_HOLLE</name>
<dbReference type="InterPro" id="IPR036291">
    <property type="entry name" value="NAD(P)-bd_dom_sf"/>
</dbReference>
<keyword evidence="4" id="KW-1185">Reference proteome</keyword>
<protein>
    <submittedName>
        <fullName evidence="3">Retinol dehydrogenase 8</fullName>
    </submittedName>
</protein>
<dbReference type="Proteomes" id="UP001152320">
    <property type="component" value="Chromosome 8"/>
</dbReference>
<dbReference type="GO" id="GO:0005829">
    <property type="term" value="C:cytosol"/>
    <property type="evidence" value="ECO:0007669"/>
    <property type="project" value="TreeGrafter"/>
</dbReference>
<evidence type="ECO:0000313" key="3">
    <source>
        <dbReference type="EMBL" id="KAJ8038175.1"/>
    </source>
</evidence>
<dbReference type="Gene3D" id="3.40.50.720">
    <property type="entry name" value="NAD(P)-binding Rossmann-like Domain"/>
    <property type="match status" value="1"/>
</dbReference>
<dbReference type="SUPFAM" id="SSF51735">
    <property type="entry name" value="NAD(P)-binding Rossmann-fold domains"/>
    <property type="match status" value="1"/>
</dbReference>
<dbReference type="Pfam" id="PF00106">
    <property type="entry name" value="adh_short"/>
    <property type="match status" value="1"/>
</dbReference>
<dbReference type="PANTHER" id="PTHR43391">
    <property type="entry name" value="RETINOL DEHYDROGENASE-RELATED"/>
    <property type="match status" value="1"/>
</dbReference>
<dbReference type="EMBL" id="JAIZAY010000008">
    <property type="protein sequence ID" value="KAJ8038175.1"/>
    <property type="molecule type" value="Genomic_DNA"/>
</dbReference>
<comment type="caution">
    <text evidence="3">The sequence shown here is derived from an EMBL/GenBank/DDBJ whole genome shotgun (WGS) entry which is preliminary data.</text>
</comment>
<accession>A0A9Q1HA00</accession>
<dbReference type="AlphaFoldDB" id="A0A9Q1HA00"/>
<evidence type="ECO:0000313" key="4">
    <source>
        <dbReference type="Proteomes" id="UP001152320"/>
    </source>
</evidence>
<evidence type="ECO:0000256" key="1">
    <source>
        <dbReference type="ARBA" id="ARBA00006484"/>
    </source>
</evidence>
<dbReference type="PRINTS" id="PR00081">
    <property type="entry name" value="GDHRDH"/>
</dbReference>
<reference evidence="3" key="1">
    <citation type="submission" date="2021-10" db="EMBL/GenBank/DDBJ databases">
        <title>Tropical sea cucumber genome reveals ecological adaptation and Cuvierian tubules defense mechanism.</title>
        <authorList>
            <person name="Chen T."/>
        </authorList>
    </citation>
    <scope>NUCLEOTIDE SEQUENCE</scope>
    <source>
        <strain evidence="3">Nanhai2018</strain>
        <tissue evidence="3">Muscle</tissue>
    </source>
</reference>
<comment type="similarity">
    <text evidence="1">Belongs to the short-chain dehydrogenases/reductases (SDR) family.</text>
</comment>
<proteinExistence type="inferred from homology"/>
<dbReference type="OrthoDB" id="1933717at2759"/>
<gene>
    <name evidence="3" type="ORF">HOLleu_19177</name>
</gene>